<reference evidence="4 5" key="1">
    <citation type="submission" date="2020-04" db="EMBL/GenBank/DDBJ databases">
        <authorList>
            <person name="Hitch T.C.A."/>
            <person name="Wylensek D."/>
            <person name="Clavel T."/>
        </authorList>
    </citation>
    <scope>NUCLEOTIDE SEQUENCE [LARGE SCALE GENOMIC DNA]</scope>
    <source>
        <strain evidence="4 5">Oil-RF-744-FAT-WT-6-1</strain>
    </source>
</reference>
<dbReference type="Pfam" id="PF04909">
    <property type="entry name" value="Amidohydro_2"/>
    <property type="match status" value="1"/>
</dbReference>
<dbReference type="GO" id="GO:0016831">
    <property type="term" value="F:carboxy-lyase activity"/>
    <property type="evidence" value="ECO:0007669"/>
    <property type="project" value="InterPro"/>
</dbReference>
<gene>
    <name evidence="3" type="ORF">ACGTZG_09195</name>
    <name evidence="4" type="ORF">HF872_12435</name>
</gene>
<feature type="domain" description="Amidohydrolase-related" evidence="2">
    <location>
        <begin position="74"/>
        <end position="267"/>
    </location>
</feature>
<dbReference type="Proteomes" id="UP001605989">
    <property type="component" value="Unassembled WGS sequence"/>
</dbReference>
<dbReference type="PANTHER" id="PTHR21240">
    <property type="entry name" value="2-AMINO-3-CARBOXYLMUCONATE-6-SEMIALDEHYDE DECARBOXYLASE"/>
    <property type="match status" value="1"/>
</dbReference>
<dbReference type="RefSeq" id="WP_059075340.1">
    <property type="nucleotide sequence ID" value="NZ_CP011940.1"/>
</dbReference>
<keyword evidence="6" id="KW-1185">Reference proteome</keyword>
<organism evidence="4 5">
    <name type="scientific">Megasphaera hexanoica</name>
    <dbReference type="NCBI Taxonomy" id="1675036"/>
    <lineage>
        <taxon>Bacteria</taxon>
        <taxon>Bacillati</taxon>
        <taxon>Bacillota</taxon>
        <taxon>Negativicutes</taxon>
        <taxon>Veillonellales</taxon>
        <taxon>Veillonellaceae</taxon>
        <taxon>Megasphaera</taxon>
    </lineage>
</organism>
<dbReference type="Gene3D" id="3.20.20.140">
    <property type="entry name" value="Metal-dependent hydrolases"/>
    <property type="match status" value="1"/>
</dbReference>
<dbReference type="InterPro" id="IPR032465">
    <property type="entry name" value="ACMSD"/>
</dbReference>
<dbReference type="EMBL" id="JBIEKR010000007">
    <property type="protein sequence ID" value="MFG6273361.1"/>
    <property type="molecule type" value="Genomic_DNA"/>
</dbReference>
<dbReference type="AlphaFoldDB" id="A0A848BUN8"/>
<evidence type="ECO:0000259" key="2">
    <source>
        <dbReference type="Pfam" id="PF04909"/>
    </source>
</evidence>
<name>A0A848BUN8_9FIRM</name>
<dbReference type="EMBL" id="JABAFG010000033">
    <property type="protein sequence ID" value="NME29412.1"/>
    <property type="molecule type" value="Genomic_DNA"/>
</dbReference>
<evidence type="ECO:0000313" key="5">
    <source>
        <dbReference type="Proteomes" id="UP000591071"/>
    </source>
</evidence>
<dbReference type="GO" id="GO:0016787">
    <property type="term" value="F:hydrolase activity"/>
    <property type="evidence" value="ECO:0007669"/>
    <property type="project" value="UniProtKB-KW"/>
</dbReference>
<protein>
    <submittedName>
        <fullName evidence="4">Amidohydrolase family protein</fullName>
    </submittedName>
</protein>
<accession>A0A848BUN8</accession>
<dbReference type="OrthoDB" id="9771932at2"/>
<sequence>MKIIDAHFHFADFPGFNELAIAAGHENTAEHLEKEYKRLGIICGIVMGNKTLSLEGHHYPSFMRYCIGLDRFAIEEDHERQLSLVEAHLKRSDCVGLKLYPGYNHFYVYDKKMDPFFALAAKYHKPVAIHTGLTATNDALLKYSHPFTLDEAAVRHPDVQLVMCHIGNPLLESAIAVLEKNQNVAVDLSGLLEGRIGDMDRFLKENHWYIDTLKGWLVYLHAWDRVLFGTDWPLPNLDEYITLTKAIVPEPYWENVFWKNAARIYHLEQFID</sequence>
<proteinExistence type="predicted"/>
<dbReference type="Proteomes" id="UP000591071">
    <property type="component" value="Unassembled WGS sequence"/>
</dbReference>
<dbReference type="KEGG" id="mhw:ACT01_06655"/>
<dbReference type="InterPro" id="IPR006680">
    <property type="entry name" value="Amidohydro-rel"/>
</dbReference>
<evidence type="ECO:0000313" key="4">
    <source>
        <dbReference type="EMBL" id="NME29412.1"/>
    </source>
</evidence>
<keyword evidence="1" id="KW-0456">Lyase</keyword>
<reference evidence="3 6" key="2">
    <citation type="submission" date="2024-10" db="EMBL/GenBank/DDBJ databases">
        <authorList>
            <person name="Sang B.-I."/>
            <person name="Prabhaharan D."/>
        </authorList>
    </citation>
    <scope>NUCLEOTIDE SEQUENCE [LARGE SCALE GENOMIC DNA]</scope>
    <source>
        <strain evidence="3 6">MH</strain>
    </source>
</reference>
<comment type="caution">
    <text evidence="4">The sequence shown here is derived from an EMBL/GenBank/DDBJ whole genome shotgun (WGS) entry which is preliminary data.</text>
</comment>
<evidence type="ECO:0000256" key="1">
    <source>
        <dbReference type="ARBA" id="ARBA00023239"/>
    </source>
</evidence>
<dbReference type="PANTHER" id="PTHR21240:SF19">
    <property type="entry name" value="CATALYTIC_ HYDROLASE"/>
    <property type="match status" value="1"/>
</dbReference>
<keyword evidence="4" id="KW-0378">Hydrolase</keyword>
<dbReference type="SUPFAM" id="SSF51556">
    <property type="entry name" value="Metallo-dependent hydrolases"/>
    <property type="match status" value="1"/>
</dbReference>
<dbReference type="InterPro" id="IPR032466">
    <property type="entry name" value="Metal_Hydrolase"/>
</dbReference>
<evidence type="ECO:0000313" key="6">
    <source>
        <dbReference type="Proteomes" id="UP001605989"/>
    </source>
</evidence>
<evidence type="ECO:0000313" key="3">
    <source>
        <dbReference type="EMBL" id="MFG6273361.1"/>
    </source>
</evidence>